<gene>
    <name evidence="1" type="ORF">ABCS64_06580</name>
</gene>
<evidence type="ECO:0008006" key="3">
    <source>
        <dbReference type="Google" id="ProtNLM"/>
    </source>
</evidence>
<evidence type="ECO:0000313" key="1">
    <source>
        <dbReference type="EMBL" id="MFA9949984.1"/>
    </source>
</evidence>
<comment type="caution">
    <text evidence="1">The sequence shown here is derived from an EMBL/GenBank/DDBJ whole genome shotgun (WGS) entry which is preliminary data.</text>
</comment>
<protein>
    <recommendedName>
        <fullName evidence="3">Secreted protein</fullName>
    </recommendedName>
</protein>
<proteinExistence type="predicted"/>
<dbReference type="EMBL" id="JBEUWX010000002">
    <property type="protein sequence ID" value="MFA9949984.1"/>
    <property type="molecule type" value="Genomic_DNA"/>
</dbReference>
<accession>A0ABV4UEA9</accession>
<name>A0ABV4UEA9_9RHOO</name>
<sequence length="85" mass="9511">MQAGFLVEVLTLEAQVLYWPVILLLLDPLRPQGIPFRNGMQDRRIADPCLPKASGMTACRACRTSPGRPVRCRPAFLKNIPPRLV</sequence>
<reference evidence="2" key="1">
    <citation type="submission" date="2024-06" db="EMBL/GenBank/DDBJ databases">
        <title>Radixoralia hellwigii gen. nov., sp nov., isolated from a root canal in the human oral cavity.</title>
        <authorList>
            <person name="Bartsch S."/>
            <person name="Wittmer A."/>
            <person name="Schulz A.-K."/>
            <person name="Neumann-Schaal M."/>
            <person name="Wolf J."/>
            <person name="Gronow S."/>
            <person name="Tennert C."/>
            <person name="Haecker G."/>
            <person name="Cieplik F."/>
            <person name="Al-Ahmad A."/>
        </authorList>
    </citation>
    <scope>NUCLEOTIDE SEQUENCE [LARGE SCALE GENOMIC DNA]</scope>
    <source>
        <strain evidence="2">Wk13</strain>
    </source>
</reference>
<organism evidence="1 2">
    <name type="scientific">Dentiradicibacter hellwigii</name>
    <dbReference type="NCBI Taxonomy" id="3149053"/>
    <lineage>
        <taxon>Bacteria</taxon>
        <taxon>Pseudomonadati</taxon>
        <taxon>Pseudomonadota</taxon>
        <taxon>Betaproteobacteria</taxon>
        <taxon>Rhodocyclales</taxon>
        <taxon>Rhodocyclaceae</taxon>
        <taxon>Dentiradicibacter</taxon>
    </lineage>
</organism>
<evidence type="ECO:0000313" key="2">
    <source>
        <dbReference type="Proteomes" id="UP001574673"/>
    </source>
</evidence>
<keyword evidence="2" id="KW-1185">Reference proteome</keyword>
<dbReference type="Proteomes" id="UP001574673">
    <property type="component" value="Unassembled WGS sequence"/>
</dbReference>